<dbReference type="InParanoid" id="A0A0G4G276"/>
<evidence type="ECO:0000259" key="1">
    <source>
        <dbReference type="Pfam" id="PF07534"/>
    </source>
</evidence>
<protein>
    <recommendedName>
        <fullName evidence="1">TLDc domain-containing protein</fullName>
    </recommendedName>
</protein>
<gene>
    <name evidence="2" type="ORF">Vbra_9606</name>
</gene>
<feature type="domain" description="TLDc" evidence="1">
    <location>
        <begin position="927"/>
        <end position="991"/>
    </location>
</feature>
<evidence type="ECO:0000313" key="2">
    <source>
        <dbReference type="EMBL" id="CEM21852.1"/>
    </source>
</evidence>
<sequence length="1106" mass="121922">MDAVDERRTHNEATKAIYKAIRLQGWSGLRVPRELHVGLYAFVNPLWCLKPPLPSPLSGIVLQHHTELVIDYTHTRQRTFWETMSPQTAYELGQQMINLKCLIRRFPRTPDGAEGLEAGLHYAAAGWCRGIVVALVEGHVMGRQLARDKEGPLTTMSEGSLKSLAFEPVPVRDIGLQEIRRLDKIRSEPPAVDPLQSINLPALTEVKGVNHKGVNPRSMIDGRGWAIPALQRVRDECTVEMEHVKPFITTTRCLVKMRVPSLTPPQMAELLDCIPLEQRGAAGLHCSPLAKLRMVSSIKLYGIEVTEIRDGIRDLQKCLIDRGCWKSLNLLSIEVHRSDCHSTLLNDYATFKVLAKFVDAICSPLATLHFTVHSSSAEDRDIPLTMSLNKLLAYTLFDFGKLPACSLHLLNAALQMYNLRVESESLPINFSPFTKSAGDVQWSPTCHYVWTITPDQLDRSQGASDDSDKARMNELVLEWLGRPSSSTRANSTDRHSTGFSISIECADGWAPPADARPPEPPELNAFKPEGLNLVKNLTVKSRIGLGVAKAVVGKGARLEKLRLMHMTGTDVLGLLDRINEFKMPREVTLESFMPDDGRQASQLPVKLKGQRVKTLLVKGELAMRLVATMRPHMPMLEMLIVYGDEGQVREALVNAGPGVPNRLCLGFTSEGRHEFIKAEDEREGITLGDWKDRMPSIRSVLVHLDVPSANVADAGIFILSSIWSLLEMDANALTVVLPDSPDVSSHLRGVQMAMERRFGQTLGTVMAAEKRFVLTTDDIQAVRRERERSESTYGRPFLSFSCFSLMIQMRKAVFAHSSAADTLKAVLEANQQHTMPKGLTLKRLSSMLNRYFPSLDSNTAVEALASDFAGRMSAAALMTVVDPPYAPRRLKAPLMAAMQRHGLAMEPMLKLYGDGPCIPSPSVITSAAQLMAILQTTGKDITGTQLLYKASEHGYGFADMLNHVDDAGRLLILIRAANGSVNGCFISGSLLPPPQLPDAPTFNQYSVGALVFKASGPSQPVFQSASLTLQYVTVSRPTILTETKLLVGPPVTRGARIEEGLGLWAPDPAPAQGLVPERCQVQVMWGRRTESMLADEIEVMRLQTGP</sequence>
<dbReference type="VEuPathDB" id="CryptoDB:Vbra_9606"/>
<dbReference type="Pfam" id="PF07534">
    <property type="entry name" value="TLD"/>
    <property type="match status" value="1"/>
</dbReference>
<dbReference type="PhylomeDB" id="A0A0G4G276"/>
<dbReference type="Proteomes" id="UP000041254">
    <property type="component" value="Unassembled WGS sequence"/>
</dbReference>
<accession>A0A0G4G276</accession>
<keyword evidence="3" id="KW-1185">Reference proteome</keyword>
<reference evidence="2 3" key="1">
    <citation type="submission" date="2014-11" db="EMBL/GenBank/DDBJ databases">
        <authorList>
            <person name="Zhu J."/>
            <person name="Qi W."/>
            <person name="Song R."/>
        </authorList>
    </citation>
    <scope>NUCLEOTIDE SEQUENCE [LARGE SCALE GENOMIC DNA]</scope>
</reference>
<evidence type="ECO:0000313" key="3">
    <source>
        <dbReference type="Proteomes" id="UP000041254"/>
    </source>
</evidence>
<name>A0A0G4G276_VITBC</name>
<dbReference type="EMBL" id="CDMY01000543">
    <property type="protein sequence ID" value="CEM21852.1"/>
    <property type="molecule type" value="Genomic_DNA"/>
</dbReference>
<proteinExistence type="predicted"/>
<dbReference type="InterPro" id="IPR006571">
    <property type="entry name" value="TLDc_dom"/>
</dbReference>
<dbReference type="AlphaFoldDB" id="A0A0G4G276"/>
<organism evidence="2 3">
    <name type="scientific">Vitrella brassicaformis (strain CCMP3155)</name>
    <dbReference type="NCBI Taxonomy" id="1169540"/>
    <lineage>
        <taxon>Eukaryota</taxon>
        <taxon>Sar</taxon>
        <taxon>Alveolata</taxon>
        <taxon>Colpodellida</taxon>
        <taxon>Vitrellaceae</taxon>
        <taxon>Vitrella</taxon>
    </lineage>
</organism>